<evidence type="ECO:0000256" key="3">
    <source>
        <dbReference type="ARBA" id="ARBA00023052"/>
    </source>
</evidence>
<dbReference type="CDD" id="cd07036">
    <property type="entry name" value="TPP_PYR_E1-PDHc-beta_like"/>
    <property type="match status" value="1"/>
</dbReference>
<dbReference type="Gene3D" id="3.40.50.920">
    <property type="match status" value="1"/>
</dbReference>
<dbReference type="InterPro" id="IPR029061">
    <property type="entry name" value="THDP-binding"/>
</dbReference>
<dbReference type="GO" id="GO:0016491">
    <property type="term" value="F:oxidoreductase activity"/>
    <property type="evidence" value="ECO:0007669"/>
    <property type="project" value="UniProtKB-KW"/>
</dbReference>
<keyword evidence="2" id="KW-0560">Oxidoreductase</keyword>
<dbReference type="Proteomes" id="UP001219901">
    <property type="component" value="Chromosome"/>
</dbReference>
<feature type="domain" description="Transketolase-like pyrimidine-binding" evidence="4">
    <location>
        <begin position="21"/>
        <end position="208"/>
    </location>
</feature>
<dbReference type="Pfam" id="PF02779">
    <property type="entry name" value="Transket_pyr"/>
    <property type="match status" value="1"/>
</dbReference>
<dbReference type="EMBL" id="WMBE01000003">
    <property type="protein sequence ID" value="MDG0867579.1"/>
    <property type="molecule type" value="Genomic_DNA"/>
</dbReference>
<dbReference type="Gene3D" id="3.40.50.970">
    <property type="match status" value="1"/>
</dbReference>
<dbReference type="InterPro" id="IPR033248">
    <property type="entry name" value="Transketolase_C"/>
</dbReference>
<reference evidence="7" key="3">
    <citation type="submission" date="2023-06" db="EMBL/GenBank/DDBJ databases">
        <title>Pangenomics reveal diversification of enzyme families and niche specialization in globally abundant SAR202 bacteria.</title>
        <authorList>
            <person name="Saw J.H.W."/>
        </authorList>
    </citation>
    <scope>NUCLEOTIDE SEQUENCE [LARGE SCALE GENOMIC DNA]</scope>
    <source>
        <strain evidence="7">JH1073</strain>
    </source>
</reference>
<dbReference type="FunFam" id="3.40.50.920:FF:000001">
    <property type="entry name" value="Pyruvate dehydrogenase E1 beta subunit"/>
    <property type="match status" value="1"/>
</dbReference>
<dbReference type="SMART" id="SM00861">
    <property type="entry name" value="Transket_pyr"/>
    <property type="match status" value="1"/>
</dbReference>
<gene>
    <name evidence="5" type="ORF">GKO46_10930</name>
    <name evidence="6" type="ORF">GKO48_10610</name>
</gene>
<dbReference type="Pfam" id="PF02780">
    <property type="entry name" value="Transketolase_C"/>
    <property type="match status" value="1"/>
</dbReference>
<evidence type="ECO:0000256" key="2">
    <source>
        <dbReference type="ARBA" id="ARBA00023002"/>
    </source>
</evidence>
<dbReference type="EMBL" id="CP046147">
    <property type="protein sequence ID" value="WFG40049.1"/>
    <property type="molecule type" value="Genomic_DNA"/>
</dbReference>
<proteinExistence type="predicted"/>
<dbReference type="FunFam" id="3.40.50.970:FF:000001">
    <property type="entry name" value="Pyruvate dehydrogenase E1 beta subunit"/>
    <property type="match status" value="1"/>
</dbReference>
<dbReference type="Proteomes" id="UP001321249">
    <property type="component" value="Unassembled WGS sequence"/>
</dbReference>
<dbReference type="SUPFAM" id="SSF52922">
    <property type="entry name" value="TK C-terminal domain-like"/>
    <property type="match status" value="1"/>
</dbReference>
<protein>
    <submittedName>
        <fullName evidence="6">Alpha-ketoacid dehydrogenase subunit beta</fullName>
    </submittedName>
</protein>
<dbReference type="NCBIfam" id="NF006667">
    <property type="entry name" value="PRK09212.1"/>
    <property type="match status" value="1"/>
</dbReference>
<dbReference type="InterPro" id="IPR005475">
    <property type="entry name" value="Transketolase-like_Pyr-bd"/>
</dbReference>
<evidence type="ECO:0000313" key="8">
    <source>
        <dbReference type="Proteomes" id="UP001321249"/>
    </source>
</evidence>
<name>A0AAJ5ZH95_9CHLR</name>
<evidence type="ECO:0000259" key="4">
    <source>
        <dbReference type="SMART" id="SM00861"/>
    </source>
</evidence>
<dbReference type="InterPro" id="IPR009014">
    <property type="entry name" value="Transketo_C/PFOR_II"/>
</dbReference>
<dbReference type="PANTHER" id="PTHR43257:SF2">
    <property type="entry name" value="PYRUVATE DEHYDROGENASE E1 COMPONENT SUBUNIT BETA"/>
    <property type="match status" value="1"/>
</dbReference>
<reference evidence="7 8" key="1">
    <citation type="submission" date="2019-11" db="EMBL/GenBank/DDBJ databases">
        <authorList>
            <person name="Cho J.-C."/>
        </authorList>
    </citation>
    <scope>NUCLEOTIDE SEQUENCE [LARGE SCALE GENOMIC DNA]</scope>
    <source>
        <strain evidence="6 7">JH1073</strain>
        <strain evidence="5 8">JH702</strain>
    </source>
</reference>
<keyword evidence="7" id="KW-1185">Reference proteome</keyword>
<organism evidence="6 7">
    <name type="scientific">Candidatus Lucifugimonas marina</name>
    <dbReference type="NCBI Taxonomy" id="3038979"/>
    <lineage>
        <taxon>Bacteria</taxon>
        <taxon>Bacillati</taxon>
        <taxon>Chloroflexota</taxon>
        <taxon>Dehalococcoidia</taxon>
        <taxon>SAR202 cluster</taxon>
        <taxon>Candidatus Lucifugimonadales</taxon>
        <taxon>Candidatus Lucifugimonadaceae</taxon>
        <taxon>Candidatus Lucifugimonas</taxon>
    </lineage>
</organism>
<dbReference type="PANTHER" id="PTHR43257">
    <property type="entry name" value="PYRUVATE DEHYDROGENASE E1 COMPONENT BETA SUBUNIT"/>
    <property type="match status" value="1"/>
</dbReference>
<comment type="cofactor">
    <cofactor evidence="1">
        <name>thiamine diphosphate</name>
        <dbReference type="ChEBI" id="CHEBI:58937"/>
    </cofactor>
</comment>
<keyword evidence="3" id="KW-0786">Thiamine pyrophosphate</keyword>
<evidence type="ECO:0000313" key="6">
    <source>
        <dbReference type="EMBL" id="WFG40049.1"/>
    </source>
</evidence>
<dbReference type="SUPFAM" id="SSF52518">
    <property type="entry name" value="Thiamin diphosphate-binding fold (THDP-binding)"/>
    <property type="match status" value="1"/>
</dbReference>
<evidence type="ECO:0000313" key="5">
    <source>
        <dbReference type="EMBL" id="MDG0867579.1"/>
    </source>
</evidence>
<evidence type="ECO:0000256" key="1">
    <source>
        <dbReference type="ARBA" id="ARBA00001964"/>
    </source>
</evidence>
<reference evidence="6" key="2">
    <citation type="journal article" date="2023" name="Nat. Commun.">
        <title>Cultivation of marine bacteria of the SAR202 clade.</title>
        <authorList>
            <person name="Lim Y."/>
            <person name="Seo J.H."/>
            <person name="Giovannoni S.J."/>
            <person name="Kang I."/>
            <person name="Cho J.C."/>
        </authorList>
    </citation>
    <scope>NUCLEOTIDE SEQUENCE</scope>
    <source>
        <strain evidence="6">JH1073</strain>
    </source>
</reference>
<dbReference type="AlphaFoldDB" id="A0AAJ5ZH95"/>
<accession>A0AAJ5ZH95</accession>
<dbReference type="RefSeq" id="WP_342826078.1">
    <property type="nucleotide sequence ID" value="NZ_CP046146.1"/>
</dbReference>
<sequence length="355" mass="38533">MTTSQTNPLGPGYEGVAGSETRFRDIFRDTLRAEMIRDEDVFLMGEDISGGFDKDTKEPLDAWGGPFAATKGLVQEFGPERIRDAPISEAGFVGAAVGSALTGMRPVVDLMYFDFVTVAFDQLLSNAAKSRYMFGGQTKVPLTLFARSGAGTGHAAQHSESFYSMLAHIPGLKVVVPSDPYSVKGLLAAAIRDDDPVFVVNDKKLINLTGFVPDEEYVIELGKGRYMRRGSDVTLVGMSYTTVACQKAADQLAEIGIDAEVIDMMSLSPFDEDILIESVQKTNNVVIVDEDTPRASMASEFAAVIADKAFDYLDAPVKRVTAPHSPVPYNRDLEIEFMPSAEDVVGTVKNMLGRE</sequence>
<evidence type="ECO:0000313" key="7">
    <source>
        <dbReference type="Proteomes" id="UP001219901"/>
    </source>
</evidence>